<dbReference type="EMBL" id="MU070591">
    <property type="protein sequence ID" value="KAF5827101.1"/>
    <property type="molecule type" value="Genomic_DNA"/>
</dbReference>
<protein>
    <submittedName>
        <fullName evidence="2">Uncharacterized protein</fullName>
    </submittedName>
</protein>
<proteinExistence type="predicted"/>
<name>A0ABQ7FXL4_DUNSA</name>
<evidence type="ECO:0000256" key="1">
    <source>
        <dbReference type="SAM" id="Phobius"/>
    </source>
</evidence>
<keyword evidence="3" id="KW-1185">Reference proteome</keyword>
<accession>A0ABQ7FXL4</accession>
<evidence type="ECO:0000313" key="3">
    <source>
        <dbReference type="Proteomes" id="UP000815325"/>
    </source>
</evidence>
<gene>
    <name evidence="2" type="ORF">DUNSADRAFT_1320</name>
</gene>
<dbReference type="Gene3D" id="3.40.1000.30">
    <property type="match status" value="1"/>
</dbReference>
<keyword evidence="1" id="KW-1133">Transmembrane helix</keyword>
<reference evidence="2" key="1">
    <citation type="submission" date="2017-08" db="EMBL/GenBank/DDBJ databases">
        <authorList>
            <person name="Polle J.E."/>
            <person name="Barry K."/>
            <person name="Cushman J."/>
            <person name="Schmutz J."/>
            <person name="Tran D."/>
            <person name="Hathwaick L.T."/>
            <person name="Yim W.C."/>
            <person name="Jenkins J."/>
            <person name="Mckie-Krisberg Z.M."/>
            <person name="Prochnik S."/>
            <person name="Lindquist E."/>
            <person name="Dockter R.B."/>
            <person name="Adam C."/>
            <person name="Molina H."/>
            <person name="Bunkerborg J."/>
            <person name="Jin E."/>
            <person name="Buchheim M."/>
            <person name="Magnuson J."/>
        </authorList>
    </citation>
    <scope>NUCLEOTIDE SEQUENCE</scope>
    <source>
        <strain evidence="2">CCAP 19/18</strain>
    </source>
</reference>
<comment type="caution">
    <text evidence="2">The sequence shown here is derived from an EMBL/GenBank/DDBJ whole genome shotgun (WGS) entry which is preliminary data.</text>
</comment>
<dbReference type="Proteomes" id="UP000815325">
    <property type="component" value="Unassembled WGS sequence"/>
</dbReference>
<feature type="transmembrane region" description="Helical" evidence="1">
    <location>
        <begin position="195"/>
        <end position="217"/>
    </location>
</feature>
<keyword evidence="1" id="KW-0812">Transmembrane</keyword>
<organism evidence="2 3">
    <name type="scientific">Dunaliella salina</name>
    <name type="common">Green alga</name>
    <name type="synonym">Protococcus salinus</name>
    <dbReference type="NCBI Taxonomy" id="3046"/>
    <lineage>
        <taxon>Eukaryota</taxon>
        <taxon>Viridiplantae</taxon>
        <taxon>Chlorophyta</taxon>
        <taxon>core chlorophytes</taxon>
        <taxon>Chlorophyceae</taxon>
        <taxon>CS clade</taxon>
        <taxon>Chlamydomonadales</taxon>
        <taxon>Dunaliellaceae</taxon>
        <taxon>Dunaliella</taxon>
    </lineage>
</organism>
<sequence>MHPQPIDMPPSELVSLLSSAVSKPGAAGTSGGVLALSVHCVMVQQDLTGRRPRRSSYMPPLDWQAAGPNEWNFVYSMGGKCHNFKLVVALHEKTGRTFVHASEDGNPNNIQVLGLQLENYVNPDSNTLKTQDWNKVMVLDNEQKLKDMVITHIVNPLKETSEDLELPEPAHGDPAAYALAGRKGGWGAPYGSGRYYYMGAGIALVVVAAALATAVALRRRPLLRAQ</sequence>
<evidence type="ECO:0000313" key="2">
    <source>
        <dbReference type="EMBL" id="KAF5827101.1"/>
    </source>
</evidence>
<keyword evidence="1" id="KW-0472">Membrane</keyword>